<dbReference type="SUPFAM" id="SSF52096">
    <property type="entry name" value="ClpP/crotonase"/>
    <property type="match status" value="1"/>
</dbReference>
<accession>A0A9W9X3E2</accession>
<keyword evidence="1" id="KW-0456">Lyase</keyword>
<gene>
    <name evidence="3" type="ORF">N7530_002453</name>
</gene>
<reference evidence="3" key="2">
    <citation type="journal article" date="2023" name="IMA Fungus">
        <title>Comparative genomic study of the Penicillium genus elucidates a diverse pangenome and 15 lateral gene transfer events.</title>
        <authorList>
            <person name="Petersen C."/>
            <person name="Sorensen T."/>
            <person name="Nielsen M.R."/>
            <person name="Sondergaard T.E."/>
            <person name="Sorensen J.L."/>
            <person name="Fitzpatrick D.A."/>
            <person name="Frisvad J.C."/>
            <person name="Nielsen K.L."/>
        </authorList>
    </citation>
    <scope>NUCLEOTIDE SEQUENCE</scope>
    <source>
        <strain evidence="3">IBT 17660</strain>
    </source>
</reference>
<evidence type="ECO:0000313" key="4">
    <source>
        <dbReference type="Proteomes" id="UP001147760"/>
    </source>
</evidence>
<dbReference type="InterPro" id="IPR001753">
    <property type="entry name" value="Enoyl-CoA_hydra/iso"/>
</dbReference>
<dbReference type="InterPro" id="IPR029045">
    <property type="entry name" value="ClpP/crotonase-like_dom_sf"/>
</dbReference>
<dbReference type="Gene3D" id="3.90.226.10">
    <property type="entry name" value="2-enoyl-CoA Hydratase, Chain A, domain 1"/>
    <property type="match status" value="1"/>
</dbReference>
<dbReference type="Proteomes" id="UP001147760">
    <property type="component" value="Unassembled WGS sequence"/>
</dbReference>
<sequence length="326" mass="34937">MPPFTIQPPTPAHATLTYPAPHILLVTLNRPRDLNCINSQGHADLHAVWEWLDEEPSMRVGILTGKGRAFCAGADLKGETASTLVCAQTWLVFVQTQPHTPPDAPRTDYAMHPLHPLTAPEWNNRTSSTSAKTTMPNSGFGGLARRKGKKPVICAVNGLCLGGGTEMIINSDIVIASSRAVFGLPEVKRGVVALAGALPRLVRTVGKQRAMEMVLTGRMVGPVEAERWGLVNSVVVVGDGVGEEEVGRAVLGKALKVAGEIAGNSPDSVLVSREGVKLGWEGIGADEATAMLNETWVKRLNEGENIKEGLRAFVEKRKPVWVDSKL</sequence>
<evidence type="ECO:0000256" key="1">
    <source>
        <dbReference type="ARBA" id="ARBA00023239"/>
    </source>
</evidence>
<evidence type="ECO:0000256" key="2">
    <source>
        <dbReference type="SAM" id="MobiDB-lite"/>
    </source>
</evidence>
<comment type="caution">
    <text evidence="3">The sequence shown here is derived from an EMBL/GenBank/DDBJ whole genome shotgun (WGS) entry which is preliminary data.</text>
</comment>
<dbReference type="PANTHER" id="PTHR11941">
    <property type="entry name" value="ENOYL-COA HYDRATASE-RELATED"/>
    <property type="match status" value="1"/>
</dbReference>
<proteinExistence type="predicted"/>
<name>A0A9W9X3E2_9EURO</name>
<dbReference type="InterPro" id="IPR014748">
    <property type="entry name" value="Enoyl-CoA_hydra_C"/>
</dbReference>
<dbReference type="Gene3D" id="1.10.12.10">
    <property type="entry name" value="Lyase 2-enoyl-coa Hydratase, Chain A, domain 2"/>
    <property type="match status" value="1"/>
</dbReference>
<feature type="region of interest" description="Disordered" evidence="2">
    <location>
        <begin position="119"/>
        <end position="143"/>
    </location>
</feature>
<keyword evidence="4" id="KW-1185">Reference proteome</keyword>
<dbReference type="Pfam" id="PF00378">
    <property type="entry name" value="ECH_1"/>
    <property type="match status" value="2"/>
</dbReference>
<dbReference type="OrthoDB" id="2139957at2759"/>
<protein>
    <recommendedName>
        <fullName evidence="5">Enoyl-CoA hydratase</fullName>
    </recommendedName>
</protein>
<reference evidence="3" key="1">
    <citation type="submission" date="2022-12" db="EMBL/GenBank/DDBJ databases">
        <authorList>
            <person name="Petersen C."/>
        </authorList>
    </citation>
    <scope>NUCLEOTIDE SEQUENCE</scope>
    <source>
        <strain evidence="3">IBT 17660</strain>
    </source>
</reference>
<dbReference type="AlphaFoldDB" id="A0A9W9X3E2"/>
<dbReference type="GO" id="GO:0006635">
    <property type="term" value="P:fatty acid beta-oxidation"/>
    <property type="evidence" value="ECO:0007669"/>
    <property type="project" value="TreeGrafter"/>
</dbReference>
<dbReference type="CDD" id="cd06558">
    <property type="entry name" value="crotonase-like"/>
    <property type="match status" value="1"/>
</dbReference>
<dbReference type="GO" id="GO:0016829">
    <property type="term" value="F:lyase activity"/>
    <property type="evidence" value="ECO:0007669"/>
    <property type="project" value="UniProtKB-KW"/>
</dbReference>
<evidence type="ECO:0000313" key="3">
    <source>
        <dbReference type="EMBL" id="KAJ5483207.1"/>
    </source>
</evidence>
<dbReference type="GO" id="GO:0005739">
    <property type="term" value="C:mitochondrion"/>
    <property type="evidence" value="ECO:0007669"/>
    <property type="project" value="TreeGrafter"/>
</dbReference>
<evidence type="ECO:0008006" key="5">
    <source>
        <dbReference type="Google" id="ProtNLM"/>
    </source>
</evidence>
<organism evidence="3 4">
    <name type="scientific">Penicillium desertorum</name>
    <dbReference type="NCBI Taxonomy" id="1303715"/>
    <lineage>
        <taxon>Eukaryota</taxon>
        <taxon>Fungi</taxon>
        <taxon>Dikarya</taxon>
        <taxon>Ascomycota</taxon>
        <taxon>Pezizomycotina</taxon>
        <taxon>Eurotiomycetes</taxon>
        <taxon>Eurotiomycetidae</taxon>
        <taxon>Eurotiales</taxon>
        <taxon>Aspergillaceae</taxon>
        <taxon>Penicillium</taxon>
    </lineage>
</organism>
<dbReference type="PANTHER" id="PTHR11941:SF158">
    <property type="entry name" value="ENOYL-COA HYDRATASE (AFU_ORTHOLOGUE AFUA_2G10650)"/>
    <property type="match status" value="1"/>
</dbReference>
<dbReference type="EMBL" id="JAPWDO010000002">
    <property type="protein sequence ID" value="KAJ5483207.1"/>
    <property type="molecule type" value="Genomic_DNA"/>
</dbReference>
<feature type="compositionally biased region" description="Polar residues" evidence="2">
    <location>
        <begin position="121"/>
        <end position="137"/>
    </location>
</feature>